<gene>
    <name evidence="1" type="ORF">G7082_12600</name>
</gene>
<dbReference type="InterPro" id="IPR011013">
    <property type="entry name" value="Gal_mutarotase_sf_dom"/>
</dbReference>
<dbReference type="Pfam" id="PF01263">
    <property type="entry name" value="Aldose_epim"/>
    <property type="match status" value="1"/>
</dbReference>
<accession>A0A6G8AWD2</accession>
<dbReference type="Gene3D" id="2.70.98.10">
    <property type="match status" value="1"/>
</dbReference>
<dbReference type="PANTHER" id="PTHR11122:SF13">
    <property type="entry name" value="GLUCOSE-6-PHOSPHATE 1-EPIMERASE"/>
    <property type="match status" value="1"/>
</dbReference>
<dbReference type="InterPro" id="IPR014718">
    <property type="entry name" value="GH-type_carb-bd"/>
</dbReference>
<dbReference type="KEGG" id="vhy:G7082_12600"/>
<dbReference type="GO" id="GO:0030246">
    <property type="term" value="F:carbohydrate binding"/>
    <property type="evidence" value="ECO:0007669"/>
    <property type="project" value="InterPro"/>
</dbReference>
<dbReference type="CDD" id="cd09024">
    <property type="entry name" value="Aldose_epim_lacX"/>
    <property type="match status" value="1"/>
</dbReference>
<name>A0A6G8AWD2_9ENTE</name>
<sequence>MSVILESKSSRVCINEKGAEVCSFVLKETNLEYIWQADETYWARHAPVLFPFVGKLKGDSYTYNNESYTMNQHGFARDMVFIVEHQEKDSATFLLKSSEETLKNYPFHFELRLIYRLVDNDLTIAYQVETQSEEMYFGIGGHPAFNIPLVKGTNFNDYYLHFAPSKSRFLLPLEGAFINLAEKTLAQTNTSIQVERRIFEKDALVLETKGENAFSILSDVTNHGVVVSYDNLPYVGIWSPFPKEAPFVCIEPWAGIADTTDATGKIEDKKGMNLIHPGDVFERSYKISIK</sequence>
<dbReference type="EMBL" id="CP049887">
    <property type="protein sequence ID" value="QIL49269.1"/>
    <property type="molecule type" value="Genomic_DNA"/>
</dbReference>
<proteinExistence type="predicted"/>
<dbReference type="GO" id="GO:0016853">
    <property type="term" value="F:isomerase activity"/>
    <property type="evidence" value="ECO:0007669"/>
    <property type="project" value="InterPro"/>
</dbReference>
<organism evidence="1 2">
    <name type="scientific">Vagococcus hydrophili</name>
    <dbReference type="NCBI Taxonomy" id="2714947"/>
    <lineage>
        <taxon>Bacteria</taxon>
        <taxon>Bacillati</taxon>
        <taxon>Bacillota</taxon>
        <taxon>Bacilli</taxon>
        <taxon>Lactobacillales</taxon>
        <taxon>Enterococcaceae</taxon>
        <taxon>Vagococcus</taxon>
    </lineage>
</organism>
<dbReference type="SUPFAM" id="SSF74650">
    <property type="entry name" value="Galactose mutarotase-like"/>
    <property type="match status" value="1"/>
</dbReference>
<dbReference type="InterPro" id="IPR037481">
    <property type="entry name" value="LacX"/>
</dbReference>
<dbReference type="AlphaFoldDB" id="A0A6G8AWD2"/>
<dbReference type="GO" id="GO:0005975">
    <property type="term" value="P:carbohydrate metabolic process"/>
    <property type="evidence" value="ECO:0007669"/>
    <property type="project" value="InterPro"/>
</dbReference>
<keyword evidence="2" id="KW-1185">Reference proteome</keyword>
<dbReference type="PANTHER" id="PTHR11122">
    <property type="entry name" value="APOSPORY-ASSOCIATED PROTEIN C-RELATED"/>
    <property type="match status" value="1"/>
</dbReference>
<dbReference type="InterPro" id="IPR008183">
    <property type="entry name" value="Aldose_1/G6P_1-epimerase"/>
</dbReference>
<evidence type="ECO:0000313" key="2">
    <source>
        <dbReference type="Proteomes" id="UP000501747"/>
    </source>
</evidence>
<dbReference type="Proteomes" id="UP000501747">
    <property type="component" value="Chromosome"/>
</dbReference>
<evidence type="ECO:0000313" key="1">
    <source>
        <dbReference type="EMBL" id="QIL49269.1"/>
    </source>
</evidence>
<protein>
    <submittedName>
        <fullName evidence="1">Aldose 1-epimerase family protein</fullName>
    </submittedName>
</protein>
<dbReference type="RefSeq" id="WP_166035413.1">
    <property type="nucleotide sequence ID" value="NZ_CP049887.1"/>
</dbReference>
<reference evidence="1 2" key="1">
    <citation type="submission" date="2020-03" db="EMBL/GenBank/DDBJ databases">
        <title>Vagococcus sp. nov., isolated from beetles.</title>
        <authorList>
            <person name="Hyun D.-W."/>
            <person name="Bae J.-W."/>
        </authorList>
    </citation>
    <scope>NUCLEOTIDE SEQUENCE [LARGE SCALE GENOMIC DNA]</scope>
    <source>
        <strain evidence="1 2">HDW17B</strain>
    </source>
</reference>